<dbReference type="SUPFAM" id="SSF57850">
    <property type="entry name" value="RING/U-box"/>
    <property type="match status" value="1"/>
</dbReference>
<dbReference type="PROSITE" id="PS00518">
    <property type="entry name" value="ZF_RING_1"/>
    <property type="match status" value="1"/>
</dbReference>
<evidence type="ECO:0000313" key="9">
    <source>
        <dbReference type="Proteomes" id="UP000801492"/>
    </source>
</evidence>
<dbReference type="InterPro" id="IPR057031">
    <property type="entry name" value="SFR19-like_C"/>
</dbReference>
<feature type="compositionally biased region" description="Acidic residues" evidence="5">
    <location>
        <begin position="966"/>
        <end position="986"/>
    </location>
</feature>
<dbReference type="InterPro" id="IPR001965">
    <property type="entry name" value="Znf_PHD"/>
</dbReference>
<feature type="region of interest" description="Disordered" evidence="5">
    <location>
        <begin position="877"/>
        <end position="919"/>
    </location>
</feature>
<accession>A0A8K0D780</accession>
<feature type="compositionally biased region" description="Low complexity" evidence="5">
    <location>
        <begin position="1767"/>
        <end position="1786"/>
    </location>
</feature>
<feature type="compositionally biased region" description="Low complexity" evidence="5">
    <location>
        <begin position="1181"/>
        <end position="1193"/>
    </location>
</feature>
<feature type="region of interest" description="Disordered" evidence="5">
    <location>
        <begin position="1434"/>
        <end position="1649"/>
    </location>
</feature>
<keyword evidence="9" id="KW-1185">Reference proteome</keyword>
<dbReference type="PROSITE" id="PS50089">
    <property type="entry name" value="ZF_RING_2"/>
    <property type="match status" value="2"/>
</dbReference>
<dbReference type="InterPro" id="IPR011011">
    <property type="entry name" value="Znf_FYVE_PHD"/>
</dbReference>
<feature type="compositionally biased region" description="Polar residues" evidence="5">
    <location>
        <begin position="801"/>
        <end position="827"/>
    </location>
</feature>
<feature type="compositionally biased region" description="Acidic residues" evidence="5">
    <location>
        <begin position="50"/>
        <end position="60"/>
    </location>
</feature>
<feature type="compositionally biased region" description="Basic residues" evidence="5">
    <location>
        <begin position="360"/>
        <end position="379"/>
    </location>
</feature>
<organism evidence="8 9">
    <name type="scientific">Ignelater luminosus</name>
    <name type="common">Cucubano</name>
    <name type="synonym">Pyrophorus luminosus</name>
    <dbReference type="NCBI Taxonomy" id="2038154"/>
    <lineage>
        <taxon>Eukaryota</taxon>
        <taxon>Metazoa</taxon>
        <taxon>Ecdysozoa</taxon>
        <taxon>Arthropoda</taxon>
        <taxon>Hexapoda</taxon>
        <taxon>Insecta</taxon>
        <taxon>Pterygota</taxon>
        <taxon>Neoptera</taxon>
        <taxon>Endopterygota</taxon>
        <taxon>Coleoptera</taxon>
        <taxon>Polyphaga</taxon>
        <taxon>Elateriformia</taxon>
        <taxon>Elateroidea</taxon>
        <taxon>Elateridae</taxon>
        <taxon>Agrypninae</taxon>
        <taxon>Pyrophorini</taxon>
        <taxon>Ignelater</taxon>
    </lineage>
</organism>
<comment type="caution">
    <text evidence="8">The sequence shown here is derived from an EMBL/GenBank/DDBJ whole genome shotgun (WGS) entry which is preliminary data.</text>
</comment>
<feature type="compositionally biased region" description="Basic and acidic residues" evidence="5">
    <location>
        <begin position="1531"/>
        <end position="1540"/>
    </location>
</feature>
<dbReference type="InterPro" id="IPR001841">
    <property type="entry name" value="Znf_RING"/>
</dbReference>
<dbReference type="GO" id="GO:0008270">
    <property type="term" value="F:zinc ion binding"/>
    <property type="evidence" value="ECO:0007669"/>
    <property type="project" value="UniProtKB-KW"/>
</dbReference>
<evidence type="ECO:0000256" key="4">
    <source>
        <dbReference type="PROSITE-ProRule" id="PRU00175"/>
    </source>
</evidence>
<feature type="compositionally biased region" description="Basic and acidic residues" evidence="5">
    <location>
        <begin position="568"/>
        <end position="578"/>
    </location>
</feature>
<feature type="compositionally biased region" description="Acidic residues" evidence="5">
    <location>
        <begin position="839"/>
        <end position="848"/>
    </location>
</feature>
<feature type="region of interest" description="Disordered" evidence="5">
    <location>
        <begin position="568"/>
        <end position="854"/>
    </location>
</feature>
<feature type="compositionally biased region" description="Polar residues" evidence="5">
    <location>
        <begin position="1611"/>
        <end position="1620"/>
    </location>
</feature>
<keyword evidence="3" id="KW-0862">Zinc</keyword>
<feature type="compositionally biased region" description="Acidic residues" evidence="5">
    <location>
        <begin position="1519"/>
        <end position="1530"/>
    </location>
</feature>
<dbReference type="PANTHER" id="PTHR12618:SF20">
    <property type="entry name" value="PHD AND RING FINGER DOMAIN-CONTAINING PROTEIN 1"/>
    <property type="match status" value="1"/>
</dbReference>
<feature type="compositionally biased region" description="Polar residues" evidence="5">
    <location>
        <begin position="1634"/>
        <end position="1649"/>
    </location>
</feature>
<dbReference type="InterPro" id="IPR019787">
    <property type="entry name" value="Znf_PHD-finger"/>
</dbReference>
<dbReference type="InterPro" id="IPR013083">
    <property type="entry name" value="Znf_RING/FYVE/PHD"/>
</dbReference>
<feature type="domain" description="RING-type" evidence="7">
    <location>
        <begin position="144"/>
        <end position="185"/>
    </location>
</feature>
<dbReference type="OrthoDB" id="1935339at2759"/>
<feature type="region of interest" description="Disordered" evidence="5">
    <location>
        <begin position="1731"/>
        <end position="1869"/>
    </location>
</feature>
<feature type="compositionally biased region" description="Basic residues" evidence="5">
    <location>
        <begin position="1397"/>
        <end position="1410"/>
    </location>
</feature>
<dbReference type="Gene3D" id="3.30.40.10">
    <property type="entry name" value="Zinc/RING finger domain, C3HC4 (zinc finger)"/>
    <property type="match status" value="1"/>
</dbReference>
<dbReference type="SMART" id="SM00184">
    <property type="entry name" value="RING"/>
    <property type="match status" value="2"/>
</dbReference>
<feature type="compositionally biased region" description="Acidic residues" evidence="5">
    <location>
        <begin position="772"/>
        <end position="781"/>
    </location>
</feature>
<evidence type="ECO:0000256" key="3">
    <source>
        <dbReference type="ARBA" id="ARBA00022833"/>
    </source>
</evidence>
<feature type="compositionally biased region" description="Basic and acidic residues" evidence="5">
    <location>
        <begin position="756"/>
        <end position="766"/>
    </location>
</feature>
<evidence type="ECO:0000256" key="2">
    <source>
        <dbReference type="ARBA" id="ARBA00022771"/>
    </source>
</evidence>
<dbReference type="Pfam" id="PF23030">
    <property type="entry name" value="SCAF11-like_C"/>
    <property type="match status" value="1"/>
</dbReference>
<dbReference type="InterPro" id="IPR019786">
    <property type="entry name" value="Zinc_finger_PHD-type_CS"/>
</dbReference>
<evidence type="ECO:0000256" key="1">
    <source>
        <dbReference type="ARBA" id="ARBA00022723"/>
    </source>
</evidence>
<reference evidence="8" key="1">
    <citation type="submission" date="2019-08" db="EMBL/GenBank/DDBJ databases">
        <title>The genome of the North American firefly Photinus pyralis.</title>
        <authorList>
            <consortium name="Photinus pyralis genome working group"/>
            <person name="Fallon T.R."/>
            <person name="Sander Lower S.E."/>
            <person name="Weng J.-K."/>
        </authorList>
    </citation>
    <scope>NUCLEOTIDE SEQUENCE</scope>
    <source>
        <strain evidence="8">TRF0915ILg1</strain>
        <tissue evidence="8">Whole body</tissue>
    </source>
</reference>
<feature type="compositionally biased region" description="Basic and acidic residues" evidence="5">
    <location>
        <begin position="1046"/>
        <end position="1100"/>
    </location>
</feature>
<evidence type="ECO:0000259" key="7">
    <source>
        <dbReference type="PROSITE" id="PS50089"/>
    </source>
</evidence>
<dbReference type="EMBL" id="VTPC01002164">
    <property type="protein sequence ID" value="KAF2900489.1"/>
    <property type="molecule type" value="Genomic_DNA"/>
</dbReference>
<gene>
    <name evidence="8" type="ORF">ILUMI_05694</name>
</gene>
<dbReference type="PROSITE" id="PS01359">
    <property type="entry name" value="ZF_PHD_1"/>
    <property type="match status" value="1"/>
</dbReference>
<feature type="compositionally biased region" description="Polar residues" evidence="5">
    <location>
        <begin position="336"/>
        <end position="347"/>
    </location>
</feature>
<feature type="region of interest" description="Disordered" evidence="5">
    <location>
        <begin position="945"/>
        <end position="1410"/>
    </location>
</feature>
<feature type="compositionally biased region" description="Polar residues" evidence="5">
    <location>
        <begin position="1731"/>
        <end position="1744"/>
    </location>
</feature>
<feature type="compositionally biased region" description="Basic and acidic residues" evidence="5">
    <location>
        <begin position="676"/>
        <end position="693"/>
    </location>
</feature>
<dbReference type="Pfam" id="PF00628">
    <property type="entry name" value="PHD"/>
    <property type="match status" value="1"/>
</dbReference>
<feature type="compositionally biased region" description="Basic and acidic residues" evidence="5">
    <location>
        <begin position="1020"/>
        <end position="1037"/>
    </location>
</feature>
<dbReference type="Gene3D" id="2.30.30.1150">
    <property type="match status" value="1"/>
</dbReference>
<feature type="compositionally biased region" description="Basic residues" evidence="5">
    <location>
        <begin position="1252"/>
        <end position="1267"/>
    </location>
</feature>
<feature type="compositionally biased region" description="Polar residues" evidence="5">
    <location>
        <begin position="1502"/>
        <end position="1513"/>
    </location>
</feature>
<dbReference type="InterPro" id="IPR047157">
    <property type="entry name" value="PHRF1/Atg35"/>
</dbReference>
<feature type="compositionally biased region" description="Polar residues" evidence="5">
    <location>
        <begin position="614"/>
        <end position="645"/>
    </location>
</feature>
<feature type="compositionally biased region" description="Low complexity" evidence="5">
    <location>
        <begin position="1446"/>
        <end position="1460"/>
    </location>
</feature>
<feature type="domain" description="PHD-type" evidence="6">
    <location>
        <begin position="221"/>
        <end position="271"/>
    </location>
</feature>
<evidence type="ECO:0000313" key="8">
    <source>
        <dbReference type="EMBL" id="KAF2900489.1"/>
    </source>
</evidence>
<feature type="region of interest" description="Disordered" evidence="5">
    <location>
        <begin position="1"/>
        <end position="142"/>
    </location>
</feature>
<feature type="compositionally biased region" description="Pro residues" evidence="5">
    <location>
        <begin position="1544"/>
        <end position="1556"/>
    </location>
</feature>
<dbReference type="CDD" id="cd15536">
    <property type="entry name" value="PHD_PHRF1"/>
    <property type="match status" value="1"/>
</dbReference>
<feature type="compositionally biased region" description="Basic and acidic residues" evidence="5">
    <location>
        <begin position="946"/>
        <end position="965"/>
    </location>
</feature>
<feature type="compositionally biased region" description="Low complexity" evidence="5">
    <location>
        <begin position="74"/>
        <end position="83"/>
    </location>
</feature>
<evidence type="ECO:0000256" key="5">
    <source>
        <dbReference type="SAM" id="MobiDB-lite"/>
    </source>
</evidence>
<feature type="compositionally biased region" description="Basic residues" evidence="5">
    <location>
        <begin position="1849"/>
        <end position="1863"/>
    </location>
</feature>
<feature type="compositionally biased region" description="Acidic residues" evidence="5">
    <location>
        <begin position="742"/>
        <end position="755"/>
    </location>
</feature>
<keyword evidence="1" id="KW-0479">Metal-binding</keyword>
<feature type="compositionally biased region" description="Acidic residues" evidence="5">
    <location>
        <begin position="99"/>
        <end position="110"/>
    </location>
</feature>
<feature type="compositionally biased region" description="Basic residues" evidence="5">
    <location>
        <begin position="1194"/>
        <end position="1234"/>
    </location>
</feature>
<dbReference type="CDD" id="cd16635">
    <property type="entry name" value="mRING-HC-C3HC3D_PHRF1"/>
    <property type="match status" value="1"/>
</dbReference>
<feature type="compositionally biased region" description="Basic and acidic residues" evidence="5">
    <location>
        <begin position="1001"/>
        <end position="1013"/>
    </location>
</feature>
<feature type="compositionally biased region" description="Basic and acidic residues" evidence="5">
    <location>
        <begin position="1375"/>
        <end position="1396"/>
    </location>
</feature>
<feature type="compositionally biased region" description="Low complexity" evidence="5">
    <location>
        <begin position="130"/>
        <end position="139"/>
    </location>
</feature>
<feature type="compositionally biased region" description="Basic and acidic residues" evidence="5">
    <location>
        <begin position="1107"/>
        <end position="1134"/>
    </location>
</feature>
<feature type="region of interest" description="Disordered" evidence="5">
    <location>
        <begin position="322"/>
        <end position="379"/>
    </location>
</feature>
<feature type="compositionally biased region" description="Polar residues" evidence="5">
    <location>
        <begin position="1363"/>
        <end position="1374"/>
    </location>
</feature>
<feature type="compositionally biased region" description="Polar residues" evidence="5">
    <location>
        <begin position="1305"/>
        <end position="1315"/>
    </location>
</feature>
<feature type="compositionally biased region" description="Basic and acidic residues" evidence="5">
    <location>
        <begin position="1238"/>
        <end position="1251"/>
    </location>
</feature>
<feature type="compositionally biased region" description="Polar residues" evidence="5">
    <location>
        <begin position="1469"/>
        <end position="1485"/>
    </location>
</feature>
<feature type="domain" description="RING-type" evidence="7">
    <location>
        <begin position="224"/>
        <end position="269"/>
    </location>
</feature>
<dbReference type="Proteomes" id="UP000801492">
    <property type="component" value="Unassembled WGS sequence"/>
</dbReference>
<dbReference type="InterPro" id="IPR017907">
    <property type="entry name" value="Znf_RING_CS"/>
</dbReference>
<keyword evidence="2 4" id="KW-0863">Zinc-finger</keyword>
<dbReference type="SMART" id="SM00249">
    <property type="entry name" value="PHD"/>
    <property type="match status" value="1"/>
</dbReference>
<protein>
    <recommendedName>
        <fullName evidence="10">PHD and RING finger domain-containing protein 1</fullName>
    </recommendedName>
</protein>
<feature type="compositionally biased region" description="Low complexity" evidence="5">
    <location>
        <begin position="646"/>
        <end position="663"/>
    </location>
</feature>
<feature type="compositionally biased region" description="Basic residues" evidence="5">
    <location>
        <begin position="1324"/>
        <end position="1335"/>
    </location>
</feature>
<sequence>MSNNSNVETNPAIKRKRRYVVLEGSSSEEDSAVEIPNTSRRRPRIYIQESESESESDSDSSIEIRTKKTIGRLNSDSSSNSDSEVIRKVRKHPKVQSDDGNETSEWESADNEPSNNAEPSSSKTVKPNDDGFSSDSSDGQSEKCPICLVSFKNQEVGSPEACDHSFCADCIQEWSKSVNTCPVDRKKFDLILVRSNYNGAYIRSIPVQEPTENAPEADIDFTSCEVCGLSTNEDRLLLCDECDLAYHLECLNPPLSEVPAGEWFCPVCREQDYDLLDLGIDNLFALNELFRDEVDIRRNWNDTPRLVPRTRQSERIRTRIIHQRANNENSDREVANSANEESNQPGPSTSSRRTTARATTTKKKSGRKRTRKCKKSRRKPRYKVIYEIDDTTGEKIALKKKIVRRYRRKRKSKKRKVKVRRVVVPKSVKKRLARQLGICPPNRTGQTLPDMKVQINSSDIGHRRSQAGIPTLHLFGQRDELDYFSASESEIEGPGVNILVARRPHISDTAVLRRTTRNKSVALATSAPATSSVDILGSILDTQAKFHSKNSIISVKRDGSVKIDIDTNKIPSKDKKSDYISVDGQRTRVRQTPRSPNTTTTTTTSTNDREAVNADTSNSNHYGDRTNYSNYENTVPTSTVGCSNTGVQNNYGDDQQGDGPQDYSLNRVYSNIYEPDDSKERKNKNENSTKETSDENSAAVNSDSELDIYSDIETVSTSKVEDSEIQYPSPAPASSGANVPNTEDDNNESDLDLVIDTEKPDPDKYDPAAAFDDSDNDEDTKEEPVTSTSETVNDTKHSDFAPTQWNSEIQSETVQSSNQTEFQQHSTSTDEDQQKQVEEDNDEPEDDCPNFSIYSSESINLAKSTDVNILMATSALDVLKSGESNRPNTEPIVSKENSKESKPISSKKIPSGLYSDSEDESIVKFNPQKPFGIGDIRNMTEDISEEERSYTPCLDEKEPNFREGLDGLDTEMISDDDKNDFEETQEQELKTVSDGDALEINAKESELDFTRPEDCEEGEIIDKLKGKTQEEPPKESEDIVVAPKPNENENNDKENDINNKEPVFKKLSKNNKERNYRDKENRERSKSKEKKNKTNKDNKKEKKKEKRKEIERYDVRSLVDSKPKRDQFGRDPTRRRSPTTSRSRTPPRRFGRDEGCRRSRSRSTRSLSPRRFGRELRKRSISYSSRSCSPPRRSVSRSRKSHSQDRGRKRRGRSLSRSKSRARKRSRSRGRKRQQSSSRDRQKSARKGDKSKPRKRRKDKSRSRSFSRRRDWERRHSRGWTPSLSHSRSPEPRHFTPSWTPPRMMNQSVRPQNLTVILPNDSNKKRKEKRKKQEKKGKDSNDKQKKRKRNERSPPPSKEVFASGNNILVSVSFNKDNEAREDRSRRKRDNAEELTTKRMRKEKQNKNVKQRKRIRNVANIKPVAIIDLDRSPFKELTPSPKDVIVLSDSDNADSNDLLGLQKSLRRDTSQQAASPEVTANNNYINSMGPKTPPEPQVKFSFNPKQPQLRQISNPLHEPDEAEEEIDPQEELENRLNEVMHKGPNTPPEPPNSPPSSPDAYDPFDPTKSRTPTPEPKQSNVQSSASQNIEDTQEELVDHSGVGDLENGGTPTGQTSASKSHTPPIPIADIQPADSQSSVRAITPDTNLGSSPERPIGVVINQIVQSQASVFPTVVSKPVAPTVYSSGTTSLITSTPVSSNLSVPRINILNSTVITPPIVTSTIPQRIVLPNTTKSSPINKVSPSKTPVKLTPIKPMPSKNITKLPAPNAKSSSWKNKNRNNENNDTNLDFDSPYSPGSSDYEDLFEPPPDTGKTSASKPTQPTKNTKSPSKTQTAFDALFGSSPVYTNKNKSKPSKAKAKKSQHTSKGTKQVGVKLDEDNLKILDELPNSAVEMQVKDKFLKKLNRQERVVEEVKFVLKPYYNKKRVTKEEYKDILRRAVPKICHNKSGEINPKKIQQLVEAYVKKVRHSKKVTSSSSVNPQKT</sequence>
<proteinExistence type="predicted"/>
<feature type="compositionally biased region" description="Low complexity" evidence="5">
    <location>
        <begin position="592"/>
        <end position="606"/>
    </location>
</feature>
<evidence type="ECO:0008006" key="10">
    <source>
        <dbReference type="Google" id="ProtNLM"/>
    </source>
</evidence>
<feature type="compositionally biased region" description="Polar residues" evidence="5">
    <location>
        <begin position="1568"/>
        <end position="1589"/>
    </location>
</feature>
<feature type="compositionally biased region" description="Polar residues" evidence="5">
    <location>
        <begin position="1811"/>
        <end position="1834"/>
    </location>
</feature>
<feature type="compositionally biased region" description="Low complexity" evidence="5">
    <location>
        <begin position="348"/>
        <end position="359"/>
    </location>
</feature>
<name>A0A8K0D780_IGNLU</name>
<dbReference type="Pfam" id="PF13639">
    <property type="entry name" value="zf-RING_2"/>
    <property type="match status" value="1"/>
</dbReference>
<dbReference type="PANTHER" id="PTHR12618">
    <property type="entry name" value="PHD AND RING FINGER DOMAIN-CONTAINING PROTEIN 1"/>
    <property type="match status" value="1"/>
</dbReference>
<evidence type="ECO:0000259" key="6">
    <source>
        <dbReference type="PROSITE" id="PS50016"/>
    </source>
</evidence>
<dbReference type="SUPFAM" id="SSF57903">
    <property type="entry name" value="FYVE/PHD zinc finger"/>
    <property type="match status" value="1"/>
</dbReference>
<feature type="compositionally biased region" description="Low complexity" evidence="5">
    <location>
        <begin position="111"/>
        <end position="122"/>
    </location>
</feature>
<dbReference type="PROSITE" id="PS50016">
    <property type="entry name" value="ZF_PHD_2"/>
    <property type="match status" value="1"/>
</dbReference>